<accession>A0A419T6V5</accession>
<evidence type="ECO:0000313" key="2">
    <source>
        <dbReference type="EMBL" id="RKD33166.1"/>
    </source>
</evidence>
<comment type="caution">
    <text evidence="2">The sequence shown here is derived from an EMBL/GenBank/DDBJ whole genome shotgun (WGS) entry which is preliminary data.</text>
</comment>
<feature type="transmembrane region" description="Helical" evidence="1">
    <location>
        <begin position="87"/>
        <end position="110"/>
    </location>
</feature>
<dbReference type="InterPro" id="IPR007404">
    <property type="entry name" value="YdjM-like"/>
</dbReference>
<dbReference type="OrthoDB" id="245523at2"/>
<dbReference type="EMBL" id="MCIB01000007">
    <property type="protein sequence ID" value="RKD33166.1"/>
    <property type="molecule type" value="Genomic_DNA"/>
</dbReference>
<feature type="transmembrane region" description="Helical" evidence="1">
    <location>
        <begin position="63"/>
        <end position="81"/>
    </location>
</feature>
<feature type="transmembrane region" description="Helical" evidence="1">
    <location>
        <begin position="122"/>
        <end position="143"/>
    </location>
</feature>
<dbReference type="PANTHER" id="PTHR40031">
    <property type="entry name" value="HYPOTHETICAL MEMBRANE SPANNING PROTEIN"/>
    <property type="match status" value="1"/>
</dbReference>
<dbReference type="GO" id="GO:0016787">
    <property type="term" value="F:hydrolase activity"/>
    <property type="evidence" value="ECO:0007669"/>
    <property type="project" value="UniProtKB-KW"/>
</dbReference>
<protein>
    <submittedName>
        <fullName evidence="2">Hydrolase</fullName>
    </submittedName>
</protein>
<keyword evidence="2" id="KW-0378">Hydrolase</keyword>
<feature type="transmembrane region" description="Helical" evidence="1">
    <location>
        <begin position="149"/>
        <end position="168"/>
    </location>
</feature>
<keyword evidence="1" id="KW-0472">Membrane</keyword>
<reference evidence="2 3" key="1">
    <citation type="submission" date="2016-08" db="EMBL/GenBank/DDBJ databases">
        <title>Novel Firmicutes and Novel Genomes.</title>
        <authorList>
            <person name="Poppleton D.I."/>
            <person name="Gribaldo S."/>
        </authorList>
    </citation>
    <scope>NUCLEOTIDE SEQUENCE [LARGE SCALE GENOMIC DNA]</scope>
    <source>
        <strain evidence="2 3">CTT3</strain>
    </source>
</reference>
<dbReference type="PANTHER" id="PTHR40031:SF1">
    <property type="entry name" value="MEMBRANE-BOUND METAL-DEPENDENT HYDROLASE"/>
    <property type="match status" value="1"/>
</dbReference>
<dbReference type="Proteomes" id="UP000284177">
    <property type="component" value="Unassembled WGS sequence"/>
</dbReference>
<dbReference type="InterPro" id="IPR053170">
    <property type="entry name" value="Transcription_regulator"/>
</dbReference>
<keyword evidence="1" id="KW-1133">Transmembrane helix</keyword>
<evidence type="ECO:0000256" key="1">
    <source>
        <dbReference type="SAM" id="Phobius"/>
    </source>
</evidence>
<organism evidence="2 3">
    <name type="scientific">Thermohalobacter berrensis</name>
    <dbReference type="NCBI Taxonomy" id="99594"/>
    <lineage>
        <taxon>Bacteria</taxon>
        <taxon>Bacillati</taxon>
        <taxon>Bacillota</taxon>
        <taxon>Tissierellia</taxon>
        <taxon>Tissierellales</taxon>
        <taxon>Thermohalobacteraceae</taxon>
        <taxon>Thermohalobacter</taxon>
    </lineage>
</organism>
<proteinExistence type="predicted"/>
<evidence type="ECO:0000313" key="3">
    <source>
        <dbReference type="Proteomes" id="UP000284177"/>
    </source>
</evidence>
<dbReference type="Pfam" id="PF04307">
    <property type="entry name" value="YdjM"/>
    <property type="match status" value="1"/>
</dbReference>
<gene>
    <name evidence="2" type="ORF">BET03_09620</name>
</gene>
<sequence length="319" mass="36946">MDPVTHGIIGLGISALSGQDISFSNPIVLGSVIGAMSPDIDIIVKYWGDYAYLKHHRGISHSIVGLGVISAVISLGLSMMFKDYTFFSIFIWTFLGSLSHTVFDMLNSYGARFLLPFSKKKIAFSLLMLVDPFIPILSLSLVFINVDRYIKGVVALTVFSLYIVKRYYLRSRAEKILKENYQDKYIINRINILPSLFNPFKWDFIIETENHNIVGEVNSISKKVNIRKELKKEKHSFIEKFYQTELGRYFSEFSPIRHINVIEQGERIILKAIDLRYYIKNNFMHHATVIFCYEKKKLQTFFHPYSLKNNILVEEKEIA</sequence>
<dbReference type="RefSeq" id="WP_120167928.1">
    <property type="nucleotide sequence ID" value="NZ_MCIB01000007.1"/>
</dbReference>
<dbReference type="AlphaFoldDB" id="A0A419T6V5"/>
<name>A0A419T6V5_9FIRM</name>
<keyword evidence="3" id="KW-1185">Reference proteome</keyword>
<keyword evidence="1" id="KW-0812">Transmembrane</keyword>